<organism evidence="8 9">
    <name type="scientific">Sandaracinus amylolyticus</name>
    <dbReference type="NCBI Taxonomy" id="927083"/>
    <lineage>
        <taxon>Bacteria</taxon>
        <taxon>Pseudomonadati</taxon>
        <taxon>Myxococcota</taxon>
        <taxon>Polyangia</taxon>
        <taxon>Polyangiales</taxon>
        <taxon>Sandaracinaceae</taxon>
        <taxon>Sandaracinus</taxon>
    </lineage>
</organism>
<evidence type="ECO:0000256" key="4">
    <source>
        <dbReference type="ARBA" id="ARBA00022989"/>
    </source>
</evidence>
<dbReference type="PANTHER" id="PTHR37485:SF1">
    <property type="entry name" value="CELL DIVISION PROTEIN FTSB"/>
    <property type="match status" value="1"/>
</dbReference>
<reference evidence="8 9" key="1">
    <citation type="submission" date="2015-03" db="EMBL/GenBank/DDBJ databases">
        <title>Genome assembly of Sandaracinus amylolyticus DSM 53668.</title>
        <authorList>
            <person name="Sharma G."/>
            <person name="Subramanian S."/>
        </authorList>
    </citation>
    <scope>NUCLEOTIDE SEQUENCE [LARGE SCALE GENOMIC DNA]</scope>
    <source>
        <strain evidence="8 9">DSM 53668</strain>
    </source>
</reference>
<keyword evidence="1" id="KW-1003">Cell membrane</keyword>
<accession>A0A0F6WAF1</accession>
<keyword evidence="4" id="KW-1133">Transmembrane helix</keyword>
<dbReference type="RefSeq" id="WP_053238392.1">
    <property type="nucleotide sequence ID" value="NZ_CP011125.1"/>
</dbReference>
<protein>
    <recommendedName>
        <fullName evidence="10">Cell division protein DivIC (FtsB), stabilizes FtsL against RasP cleavage</fullName>
    </recommendedName>
</protein>
<keyword evidence="6" id="KW-0131">Cell cycle</keyword>
<evidence type="ECO:0000313" key="8">
    <source>
        <dbReference type="EMBL" id="AKF11537.1"/>
    </source>
</evidence>
<feature type="coiled-coil region" evidence="7">
    <location>
        <begin position="37"/>
        <end position="71"/>
    </location>
</feature>
<sequence length="97" mass="11289">MSRTSTFLAWLLPLSLLLGSIIAVPLLVMGEQGLPRYRALRDELAEVQRTNERMREEVRQLQHDVRSLRADERAIERIARDELGMVREGEIVFQFPE</sequence>
<gene>
    <name evidence="8" type="ORF">DB32_008686</name>
</gene>
<dbReference type="GO" id="GO:0030428">
    <property type="term" value="C:cell septum"/>
    <property type="evidence" value="ECO:0007669"/>
    <property type="project" value="TreeGrafter"/>
</dbReference>
<keyword evidence="9" id="KW-1185">Reference proteome</keyword>
<dbReference type="InterPro" id="IPR007060">
    <property type="entry name" value="FtsL/DivIC"/>
</dbReference>
<dbReference type="EMBL" id="CP011125">
    <property type="protein sequence ID" value="AKF11537.1"/>
    <property type="molecule type" value="Genomic_DNA"/>
</dbReference>
<evidence type="ECO:0008006" key="10">
    <source>
        <dbReference type="Google" id="ProtNLM"/>
    </source>
</evidence>
<dbReference type="KEGG" id="samy:DB32_008686"/>
<dbReference type="STRING" id="927083.DB32_008686"/>
<dbReference type="Pfam" id="PF04977">
    <property type="entry name" value="DivIC"/>
    <property type="match status" value="1"/>
</dbReference>
<name>A0A0F6WAF1_9BACT</name>
<proteinExistence type="predicted"/>
<evidence type="ECO:0000256" key="5">
    <source>
        <dbReference type="ARBA" id="ARBA00023136"/>
    </source>
</evidence>
<evidence type="ECO:0000256" key="3">
    <source>
        <dbReference type="ARBA" id="ARBA00022692"/>
    </source>
</evidence>
<evidence type="ECO:0000256" key="2">
    <source>
        <dbReference type="ARBA" id="ARBA00022618"/>
    </source>
</evidence>
<dbReference type="PANTHER" id="PTHR37485">
    <property type="entry name" value="CELL DIVISION PROTEIN FTSB"/>
    <property type="match status" value="1"/>
</dbReference>
<keyword evidence="7" id="KW-0175">Coiled coil</keyword>
<dbReference type="AlphaFoldDB" id="A0A0F6WAF1"/>
<evidence type="ECO:0000313" key="9">
    <source>
        <dbReference type="Proteomes" id="UP000034883"/>
    </source>
</evidence>
<evidence type="ECO:0000256" key="7">
    <source>
        <dbReference type="SAM" id="Coils"/>
    </source>
</evidence>
<keyword evidence="2" id="KW-0132">Cell division</keyword>
<dbReference type="Proteomes" id="UP000034883">
    <property type="component" value="Chromosome"/>
</dbReference>
<dbReference type="GO" id="GO:0043093">
    <property type="term" value="P:FtsZ-dependent cytokinesis"/>
    <property type="evidence" value="ECO:0007669"/>
    <property type="project" value="TreeGrafter"/>
</dbReference>
<keyword evidence="5" id="KW-0472">Membrane</keyword>
<keyword evidence="3" id="KW-0812">Transmembrane</keyword>
<evidence type="ECO:0000256" key="1">
    <source>
        <dbReference type="ARBA" id="ARBA00022475"/>
    </source>
</evidence>
<dbReference type="OrthoDB" id="5520945at2"/>
<dbReference type="InterPro" id="IPR023081">
    <property type="entry name" value="Cell_div_FtsB"/>
</dbReference>
<evidence type="ECO:0000256" key="6">
    <source>
        <dbReference type="ARBA" id="ARBA00023306"/>
    </source>
</evidence>